<dbReference type="RefSeq" id="WP_106249079.1">
    <property type="nucleotide sequence ID" value="NZ_PVZC01000006.1"/>
</dbReference>
<sequence>MLSWTVFLLALSAVGVLAAGCVGYVYGDLARAGAAAVAAASASPGGTERPHAHARQDGDGADRAGGGAGRASAPGFGEAVRTGPLVATVTGVEYGCGPLDPVIDDIEGTCVLVYLEIANTGTRAYRPVAEFQTLVAAGGGRHPGDTRLSLAADHGGLFDAVPPGESRDGVLVFEIAYDVNARSIELRASADTPGVQVRLAH</sequence>
<dbReference type="OrthoDB" id="3430849at2"/>
<dbReference type="InterPro" id="IPR029050">
    <property type="entry name" value="Immunoprotect_excell_Ig-like"/>
</dbReference>
<feature type="domain" description="DUF4352" evidence="3">
    <location>
        <begin position="76"/>
        <end position="186"/>
    </location>
</feature>
<keyword evidence="1" id="KW-0732">Signal</keyword>
<gene>
    <name evidence="4" type="ORF">CLV72_106251</name>
</gene>
<comment type="caution">
    <text evidence="4">The sequence shown here is derived from an EMBL/GenBank/DDBJ whole genome shotgun (WGS) entry which is preliminary data.</text>
</comment>
<dbReference type="Proteomes" id="UP000237846">
    <property type="component" value="Unassembled WGS sequence"/>
</dbReference>
<evidence type="ECO:0000313" key="4">
    <source>
        <dbReference type="EMBL" id="PRX97215.1"/>
    </source>
</evidence>
<dbReference type="AlphaFoldDB" id="A0A2T0Q0I0"/>
<feature type="region of interest" description="Disordered" evidence="2">
    <location>
        <begin position="42"/>
        <end position="74"/>
    </location>
</feature>
<evidence type="ECO:0000256" key="2">
    <source>
        <dbReference type="SAM" id="MobiDB-lite"/>
    </source>
</evidence>
<evidence type="ECO:0000313" key="5">
    <source>
        <dbReference type="Proteomes" id="UP000237846"/>
    </source>
</evidence>
<feature type="compositionally biased region" description="Basic and acidic residues" evidence="2">
    <location>
        <begin position="48"/>
        <end position="62"/>
    </location>
</feature>
<accession>A0A2T0Q0I0</accession>
<proteinExistence type="predicted"/>
<dbReference type="InterPro" id="IPR029051">
    <property type="entry name" value="DUF4352"/>
</dbReference>
<dbReference type="Gene3D" id="2.60.40.1240">
    <property type="match status" value="1"/>
</dbReference>
<evidence type="ECO:0000256" key="1">
    <source>
        <dbReference type="ARBA" id="ARBA00022729"/>
    </source>
</evidence>
<keyword evidence="5" id="KW-1185">Reference proteome</keyword>
<dbReference type="EMBL" id="PVZC01000006">
    <property type="protein sequence ID" value="PRX97215.1"/>
    <property type="molecule type" value="Genomic_DNA"/>
</dbReference>
<reference evidence="4 5" key="1">
    <citation type="submission" date="2018-03" db="EMBL/GenBank/DDBJ databases">
        <title>Genomic Encyclopedia of Archaeal and Bacterial Type Strains, Phase II (KMG-II): from individual species to whole genera.</title>
        <authorList>
            <person name="Goeker M."/>
        </authorList>
    </citation>
    <scope>NUCLEOTIDE SEQUENCE [LARGE SCALE GENOMIC DNA]</scope>
    <source>
        <strain evidence="4 5">DSM 45601</strain>
    </source>
</reference>
<dbReference type="Pfam" id="PF11611">
    <property type="entry name" value="DUF4352"/>
    <property type="match status" value="1"/>
</dbReference>
<protein>
    <submittedName>
        <fullName evidence="4">Uncharacterized protein DUF4352</fullName>
    </submittedName>
</protein>
<evidence type="ECO:0000259" key="3">
    <source>
        <dbReference type="Pfam" id="PF11611"/>
    </source>
</evidence>
<name>A0A2T0Q0I0_9ACTN</name>
<organism evidence="4 5">
    <name type="scientific">Allonocardiopsis opalescens</name>
    <dbReference type="NCBI Taxonomy" id="1144618"/>
    <lineage>
        <taxon>Bacteria</taxon>
        <taxon>Bacillati</taxon>
        <taxon>Actinomycetota</taxon>
        <taxon>Actinomycetes</taxon>
        <taxon>Streptosporangiales</taxon>
        <taxon>Allonocardiopsis</taxon>
    </lineage>
</organism>